<evidence type="ECO:0000256" key="6">
    <source>
        <dbReference type="ARBA" id="ARBA00022764"/>
    </source>
</evidence>
<dbReference type="PROSITE" id="PS50106">
    <property type="entry name" value="PDZ"/>
    <property type="match status" value="2"/>
</dbReference>
<evidence type="ECO:0000256" key="7">
    <source>
        <dbReference type="ARBA" id="ARBA00022801"/>
    </source>
</evidence>
<keyword evidence="7" id="KW-0378">Hydrolase</keyword>
<keyword evidence="14" id="KW-1185">Reference proteome</keyword>
<dbReference type="EMBL" id="JAMQGP010000001">
    <property type="protein sequence ID" value="MCM2678626.1"/>
    <property type="molecule type" value="Genomic_DNA"/>
</dbReference>
<dbReference type="InterPro" id="IPR001940">
    <property type="entry name" value="Peptidase_S1C"/>
</dbReference>
<keyword evidence="3" id="KW-0645">Protease</keyword>
<dbReference type="Pfam" id="PF13180">
    <property type="entry name" value="PDZ_2"/>
    <property type="match status" value="1"/>
</dbReference>
<feature type="domain" description="PDZ" evidence="12">
    <location>
        <begin position="349"/>
        <end position="439"/>
    </location>
</feature>
<dbReference type="Gene3D" id="2.40.10.120">
    <property type="match status" value="1"/>
</dbReference>
<comment type="caution">
    <text evidence="13">The sequence shown here is derived from an EMBL/GenBank/DDBJ whole genome shotgun (WGS) entry which is preliminary data.</text>
</comment>
<evidence type="ECO:0000256" key="8">
    <source>
        <dbReference type="ARBA" id="ARBA00022825"/>
    </source>
</evidence>
<keyword evidence="6" id="KW-0574">Periplasm</keyword>
<dbReference type="Proteomes" id="UP001165393">
    <property type="component" value="Unassembled WGS sequence"/>
</dbReference>
<feature type="domain" description="PDZ" evidence="12">
    <location>
        <begin position="252"/>
        <end position="343"/>
    </location>
</feature>
<dbReference type="FunFam" id="2.30.42.10:FF:000037">
    <property type="entry name" value="Periplasmic serine endoprotease DegP-like"/>
    <property type="match status" value="1"/>
</dbReference>
<dbReference type="Pfam" id="PF13365">
    <property type="entry name" value="Trypsin_2"/>
    <property type="match status" value="1"/>
</dbReference>
<dbReference type="InterPro" id="IPR041489">
    <property type="entry name" value="PDZ_6"/>
</dbReference>
<dbReference type="AlphaFoldDB" id="A0AA42B6L8"/>
<evidence type="ECO:0000256" key="2">
    <source>
        <dbReference type="ARBA" id="ARBA00010541"/>
    </source>
</evidence>
<dbReference type="InterPro" id="IPR011782">
    <property type="entry name" value="Pept_S1C_Do"/>
</dbReference>
<keyword evidence="8" id="KW-0720">Serine protease</keyword>
<dbReference type="SUPFAM" id="SSF50494">
    <property type="entry name" value="Trypsin-like serine proteases"/>
    <property type="match status" value="1"/>
</dbReference>
<dbReference type="NCBIfam" id="TIGR02037">
    <property type="entry name" value="degP_htrA_DO"/>
    <property type="match status" value="1"/>
</dbReference>
<dbReference type="FunFam" id="2.40.10.120:FF:000001">
    <property type="entry name" value="Periplasmic serine endoprotease DegP-like"/>
    <property type="match status" value="1"/>
</dbReference>
<accession>A0AA42B6L8</accession>
<evidence type="ECO:0000256" key="1">
    <source>
        <dbReference type="ARBA" id="ARBA00004418"/>
    </source>
</evidence>
<dbReference type="SMART" id="SM00228">
    <property type="entry name" value="PDZ"/>
    <property type="match status" value="2"/>
</dbReference>
<name>A0AA42B6L8_9GAMM</name>
<dbReference type="GO" id="GO:0006508">
    <property type="term" value="P:proteolysis"/>
    <property type="evidence" value="ECO:0007669"/>
    <property type="project" value="UniProtKB-KW"/>
</dbReference>
<reference evidence="13 14" key="1">
    <citation type="journal article" date="2013" name="Antonie Van Leeuwenhoek">
        <title>Echinimonas agarilytica gen. nov., sp. nov., a new gammaproteobacterium isolated from the sea urchin Strongylocentrotus intermedius.</title>
        <authorList>
            <person name="Nedashkovskaya O.I."/>
            <person name="Stenkova A.M."/>
            <person name="Zhukova N.V."/>
            <person name="Van Trappen S."/>
            <person name="Lee J.S."/>
            <person name="Kim S.B."/>
        </authorList>
    </citation>
    <scope>NUCLEOTIDE SEQUENCE [LARGE SCALE GENOMIC DNA]</scope>
    <source>
        <strain evidence="13 14">KMM 6351</strain>
    </source>
</reference>
<dbReference type="PRINTS" id="PR00834">
    <property type="entry name" value="PROTEASES2C"/>
</dbReference>
<evidence type="ECO:0000256" key="10">
    <source>
        <dbReference type="PIRSR" id="PIRSR611782-2"/>
    </source>
</evidence>
<sequence length="447" mass="46844">MKIRPLVSALVLSVSLAAPMTATAVLPVSVDGQSLPSLAPMLENVTPAVVNISVAGTQTQRQRVPEIFRQFGAPPEAVRERPFKGLGSGVIIDAKEGYVLTNHHVINEADEITVTLTDGRSFMATKIGSDEGTDVALLQIESDNLTAIKMGDSDILRVGDFAVAIGNPFGLGQTVTSGIVGALARSSLNIENYENFIQTDAAINSGNSGGALVNLNGELIGINTAIYGPNGGNVGIGFAIPVNMASNVLKQLLEHGEVHRGVLGVTGRDLNSEVAKAMDLEIQQGAFVNQVFPDTAAADAGIEAGDVITTINGKKVKSFGQLRAQIGTMGAGAEIELGLLRDGKNKTVSVKLGAAEEQALNAKDVHSRLAGATLVNASDNTKGVEISEIVKNSPAQRMGLRADDIIIGVNRVRVKSVKDLKDALDEQKGSTALQVIRGDARIYIFIR</sequence>
<dbReference type="InterPro" id="IPR036034">
    <property type="entry name" value="PDZ_sf"/>
</dbReference>
<dbReference type="InterPro" id="IPR009003">
    <property type="entry name" value="Peptidase_S1_PA"/>
</dbReference>
<comment type="similarity">
    <text evidence="2">Belongs to the peptidase S1C family.</text>
</comment>
<comment type="subcellular location">
    <subcellularLocation>
        <location evidence="1">Periplasm</location>
    </subcellularLocation>
</comment>
<evidence type="ECO:0000256" key="5">
    <source>
        <dbReference type="ARBA" id="ARBA00022737"/>
    </source>
</evidence>
<evidence type="ECO:0000259" key="12">
    <source>
        <dbReference type="PROSITE" id="PS50106"/>
    </source>
</evidence>
<dbReference type="FunFam" id="2.40.10.10:FF:000001">
    <property type="entry name" value="Periplasmic serine protease DegS"/>
    <property type="match status" value="1"/>
</dbReference>
<feature type="binding site" evidence="10">
    <location>
        <begin position="263"/>
        <end position="267"/>
    </location>
    <ligand>
        <name>substrate</name>
    </ligand>
</feature>
<evidence type="ECO:0000256" key="4">
    <source>
        <dbReference type="ARBA" id="ARBA00022729"/>
    </source>
</evidence>
<dbReference type="GO" id="GO:0004252">
    <property type="term" value="F:serine-type endopeptidase activity"/>
    <property type="evidence" value="ECO:0007669"/>
    <property type="project" value="InterPro"/>
</dbReference>
<feature type="binding site" evidence="10">
    <location>
        <position position="104"/>
    </location>
    <ligand>
        <name>substrate</name>
    </ligand>
</feature>
<evidence type="ECO:0000256" key="3">
    <source>
        <dbReference type="ARBA" id="ARBA00022670"/>
    </source>
</evidence>
<dbReference type="GO" id="GO:0042597">
    <property type="term" value="C:periplasmic space"/>
    <property type="evidence" value="ECO:0007669"/>
    <property type="project" value="UniProtKB-SubCell"/>
</dbReference>
<feature type="signal peptide" evidence="11">
    <location>
        <begin position="1"/>
        <end position="24"/>
    </location>
</feature>
<feature type="chain" id="PRO_5041439117" evidence="11">
    <location>
        <begin position="25"/>
        <end position="447"/>
    </location>
</feature>
<feature type="binding site" evidence="10">
    <location>
        <position position="134"/>
    </location>
    <ligand>
        <name>substrate</name>
    </ligand>
</feature>
<evidence type="ECO:0000313" key="13">
    <source>
        <dbReference type="EMBL" id="MCM2678626.1"/>
    </source>
</evidence>
<dbReference type="SUPFAM" id="SSF50156">
    <property type="entry name" value="PDZ domain-like"/>
    <property type="match status" value="2"/>
</dbReference>
<dbReference type="InterPro" id="IPR001478">
    <property type="entry name" value="PDZ"/>
</dbReference>
<feature type="active site" description="Charge relay system" evidence="9">
    <location>
        <position position="134"/>
    </location>
</feature>
<protein>
    <submittedName>
        <fullName evidence="13">DegQ family serine endoprotease</fullName>
    </submittedName>
</protein>
<dbReference type="PANTHER" id="PTHR22939:SF129">
    <property type="entry name" value="SERINE PROTEASE HTRA2, MITOCHONDRIAL"/>
    <property type="match status" value="1"/>
</dbReference>
<organism evidence="13 14">
    <name type="scientific">Echinimonas agarilytica</name>
    <dbReference type="NCBI Taxonomy" id="1215918"/>
    <lineage>
        <taxon>Bacteria</taxon>
        <taxon>Pseudomonadati</taxon>
        <taxon>Pseudomonadota</taxon>
        <taxon>Gammaproteobacteria</taxon>
        <taxon>Alteromonadales</taxon>
        <taxon>Echinimonadaceae</taxon>
        <taxon>Echinimonas</taxon>
    </lineage>
</organism>
<feature type="active site" description="Charge relay system" evidence="9">
    <location>
        <position position="208"/>
    </location>
</feature>
<proteinExistence type="inferred from homology"/>
<feature type="binding site" evidence="10">
    <location>
        <begin position="206"/>
        <end position="208"/>
    </location>
    <ligand>
        <name>substrate</name>
    </ligand>
</feature>
<dbReference type="CDD" id="cd10839">
    <property type="entry name" value="cpPDZ1_DegP-like"/>
    <property type="match status" value="1"/>
</dbReference>
<dbReference type="Pfam" id="PF17820">
    <property type="entry name" value="PDZ_6"/>
    <property type="match status" value="1"/>
</dbReference>
<dbReference type="Gene3D" id="2.30.42.10">
    <property type="match status" value="2"/>
</dbReference>
<dbReference type="PANTHER" id="PTHR22939">
    <property type="entry name" value="SERINE PROTEASE FAMILY S1C HTRA-RELATED"/>
    <property type="match status" value="1"/>
</dbReference>
<gene>
    <name evidence="13" type="ORF">NAF29_02935</name>
</gene>
<keyword evidence="4 11" id="KW-0732">Signal</keyword>
<keyword evidence="5" id="KW-0677">Repeat</keyword>
<feature type="active site" description="Charge relay system" evidence="9">
    <location>
        <position position="104"/>
    </location>
</feature>
<evidence type="ECO:0000313" key="14">
    <source>
        <dbReference type="Proteomes" id="UP001165393"/>
    </source>
</evidence>
<evidence type="ECO:0000256" key="9">
    <source>
        <dbReference type="PIRSR" id="PIRSR611782-1"/>
    </source>
</evidence>
<evidence type="ECO:0000256" key="11">
    <source>
        <dbReference type="SAM" id="SignalP"/>
    </source>
</evidence>
<dbReference type="RefSeq" id="WP_251259989.1">
    <property type="nucleotide sequence ID" value="NZ_JAMQGP010000001.1"/>
</dbReference>